<protein>
    <submittedName>
        <fullName evidence="2">Uncharacterized protein</fullName>
    </submittedName>
</protein>
<dbReference type="Proteomes" id="UP000604825">
    <property type="component" value="Unassembled WGS sequence"/>
</dbReference>
<name>A0A811Q850_9POAL</name>
<reference evidence="2" key="1">
    <citation type="submission" date="2020-10" db="EMBL/GenBank/DDBJ databases">
        <authorList>
            <person name="Han B."/>
            <person name="Lu T."/>
            <person name="Zhao Q."/>
            <person name="Huang X."/>
            <person name="Zhao Y."/>
        </authorList>
    </citation>
    <scope>NUCLEOTIDE SEQUENCE</scope>
</reference>
<proteinExistence type="predicted"/>
<accession>A0A811Q850</accession>
<evidence type="ECO:0000256" key="1">
    <source>
        <dbReference type="SAM" id="MobiDB-lite"/>
    </source>
</evidence>
<sequence length="98" mass="10382">MAHLSNVGSAELAPGEGMNSSHPSTACPPRLAAWFLRHSRYSGSPPGPGRRHGRRLHLLLEGGAIGEHDGLVLDVHGFHATRAPPTGKWTPLPPNVTT</sequence>
<evidence type="ECO:0000313" key="2">
    <source>
        <dbReference type="EMBL" id="CAD6255395.1"/>
    </source>
</evidence>
<feature type="region of interest" description="Disordered" evidence="1">
    <location>
        <begin position="1"/>
        <end position="25"/>
    </location>
</feature>
<gene>
    <name evidence="2" type="ORF">NCGR_LOCUS38941</name>
</gene>
<dbReference type="EMBL" id="CAJGYO010000010">
    <property type="protein sequence ID" value="CAD6255395.1"/>
    <property type="molecule type" value="Genomic_DNA"/>
</dbReference>
<comment type="caution">
    <text evidence="2">The sequence shown here is derived from an EMBL/GenBank/DDBJ whole genome shotgun (WGS) entry which is preliminary data.</text>
</comment>
<organism evidence="2 3">
    <name type="scientific">Miscanthus lutarioriparius</name>
    <dbReference type="NCBI Taxonomy" id="422564"/>
    <lineage>
        <taxon>Eukaryota</taxon>
        <taxon>Viridiplantae</taxon>
        <taxon>Streptophyta</taxon>
        <taxon>Embryophyta</taxon>
        <taxon>Tracheophyta</taxon>
        <taxon>Spermatophyta</taxon>
        <taxon>Magnoliopsida</taxon>
        <taxon>Liliopsida</taxon>
        <taxon>Poales</taxon>
        <taxon>Poaceae</taxon>
        <taxon>PACMAD clade</taxon>
        <taxon>Panicoideae</taxon>
        <taxon>Andropogonodae</taxon>
        <taxon>Andropogoneae</taxon>
        <taxon>Saccharinae</taxon>
        <taxon>Miscanthus</taxon>
    </lineage>
</organism>
<dbReference type="AlphaFoldDB" id="A0A811Q850"/>
<evidence type="ECO:0000313" key="3">
    <source>
        <dbReference type="Proteomes" id="UP000604825"/>
    </source>
</evidence>
<keyword evidence="3" id="KW-1185">Reference proteome</keyword>